<dbReference type="SMART" id="SM00181">
    <property type="entry name" value="EGF"/>
    <property type="match status" value="2"/>
</dbReference>
<dbReference type="GO" id="GO:0005509">
    <property type="term" value="F:calcium ion binding"/>
    <property type="evidence" value="ECO:0007669"/>
    <property type="project" value="InterPro"/>
</dbReference>
<accession>F6YTE8</accession>
<dbReference type="InterPro" id="IPR000859">
    <property type="entry name" value="CUB_dom"/>
</dbReference>
<reference evidence="10" key="1">
    <citation type="journal article" date="2002" name="Science">
        <title>The draft genome of Ciona intestinalis: insights into chordate and vertebrate origins.</title>
        <authorList>
            <person name="Dehal P."/>
            <person name="Satou Y."/>
            <person name="Campbell R.K."/>
            <person name="Chapman J."/>
            <person name="Degnan B."/>
            <person name="De Tomaso A."/>
            <person name="Davidson B."/>
            <person name="Di Gregorio A."/>
            <person name="Gelpke M."/>
            <person name="Goodstein D.M."/>
            <person name="Harafuji N."/>
            <person name="Hastings K.E."/>
            <person name="Ho I."/>
            <person name="Hotta K."/>
            <person name="Huang W."/>
            <person name="Kawashima T."/>
            <person name="Lemaire P."/>
            <person name="Martinez D."/>
            <person name="Meinertzhagen I.A."/>
            <person name="Necula S."/>
            <person name="Nonaka M."/>
            <person name="Putnam N."/>
            <person name="Rash S."/>
            <person name="Saiga H."/>
            <person name="Satake M."/>
            <person name="Terry A."/>
            <person name="Yamada L."/>
            <person name="Wang H.G."/>
            <person name="Awazu S."/>
            <person name="Azumi K."/>
            <person name="Boore J."/>
            <person name="Branno M."/>
            <person name="Chin-Bow S."/>
            <person name="DeSantis R."/>
            <person name="Doyle S."/>
            <person name="Francino P."/>
            <person name="Keys D.N."/>
            <person name="Haga S."/>
            <person name="Hayashi H."/>
            <person name="Hino K."/>
            <person name="Imai K.S."/>
            <person name="Inaba K."/>
            <person name="Kano S."/>
            <person name="Kobayashi K."/>
            <person name="Kobayashi M."/>
            <person name="Lee B.I."/>
            <person name="Makabe K.W."/>
            <person name="Manohar C."/>
            <person name="Matassi G."/>
            <person name="Medina M."/>
            <person name="Mochizuki Y."/>
            <person name="Mount S."/>
            <person name="Morishita T."/>
            <person name="Miura S."/>
            <person name="Nakayama A."/>
            <person name="Nishizaka S."/>
            <person name="Nomoto H."/>
            <person name="Ohta F."/>
            <person name="Oishi K."/>
            <person name="Rigoutsos I."/>
            <person name="Sano M."/>
            <person name="Sasaki A."/>
            <person name="Sasakura Y."/>
            <person name="Shoguchi E."/>
            <person name="Shin-i T."/>
            <person name="Spagnuolo A."/>
            <person name="Stainier D."/>
            <person name="Suzuki M.M."/>
            <person name="Tassy O."/>
            <person name="Takatori N."/>
            <person name="Tokuoka M."/>
            <person name="Yagi K."/>
            <person name="Yoshizaki F."/>
            <person name="Wada S."/>
            <person name="Zhang C."/>
            <person name="Hyatt P.D."/>
            <person name="Larimer F."/>
            <person name="Detter C."/>
            <person name="Doggett N."/>
            <person name="Glavina T."/>
            <person name="Hawkins T."/>
            <person name="Richardson P."/>
            <person name="Lucas S."/>
            <person name="Kohara Y."/>
            <person name="Levine M."/>
            <person name="Satoh N."/>
            <person name="Rokhsar D.S."/>
        </authorList>
    </citation>
    <scope>NUCLEOTIDE SEQUENCE [LARGE SCALE GENOMIC DNA]</scope>
</reference>
<dbReference type="InterPro" id="IPR009030">
    <property type="entry name" value="Growth_fac_rcpt_cys_sf"/>
</dbReference>
<keyword evidence="2" id="KW-0732">Signal</keyword>
<feature type="domain" description="EGF-like" evidence="8">
    <location>
        <begin position="27"/>
        <end position="68"/>
    </location>
</feature>
<evidence type="ECO:0000256" key="1">
    <source>
        <dbReference type="ARBA" id="ARBA00022536"/>
    </source>
</evidence>
<name>F6YTE8_CIOIN</name>
<feature type="domain" description="CUB" evidence="7">
    <location>
        <begin position="115"/>
        <end position="221"/>
    </location>
</feature>
<dbReference type="PROSITE" id="PS01180">
    <property type="entry name" value="CUB"/>
    <property type="match status" value="1"/>
</dbReference>
<evidence type="ECO:0000313" key="10">
    <source>
        <dbReference type="Proteomes" id="UP000008144"/>
    </source>
</evidence>
<evidence type="ECO:0000256" key="4">
    <source>
        <dbReference type="ARBA" id="ARBA00023157"/>
    </source>
</evidence>
<dbReference type="PROSITE" id="PS50026">
    <property type="entry name" value="EGF_3"/>
    <property type="match status" value="2"/>
</dbReference>
<keyword evidence="5" id="KW-0325">Glycoprotein</keyword>
<dbReference type="SUPFAM" id="SSF49854">
    <property type="entry name" value="Spermadhesin, CUB domain"/>
    <property type="match status" value="1"/>
</dbReference>
<protein>
    <recommendedName>
        <fullName evidence="11">Cubilin</fullName>
    </recommendedName>
</protein>
<reference evidence="9" key="2">
    <citation type="journal article" date="2008" name="Genome Biol.">
        <title>Improved genome assembly and evidence-based global gene model set for the chordate Ciona intestinalis: new insight into intron and operon populations.</title>
        <authorList>
            <person name="Satou Y."/>
            <person name="Mineta K."/>
            <person name="Ogasawara M."/>
            <person name="Sasakura Y."/>
            <person name="Shoguchi E."/>
            <person name="Ueno K."/>
            <person name="Yamada L."/>
            <person name="Matsumoto J."/>
            <person name="Wasserscheid J."/>
            <person name="Dewar K."/>
            <person name="Wiley G.B."/>
            <person name="Macmil S.L."/>
            <person name="Roe B.A."/>
            <person name="Zeller R.W."/>
            <person name="Hastings K.E."/>
            <person name="Lemaire P."/>
            <person name="Lindquist E."/>
            <person name="Endo T."/>
            <person name="Hotta K."/>
            <person name="Inaba K."/>
        </authorList>
    </citation>
    <scope>NUCLEOTIDE SEQUENCE [LARGE SCALE GENOMIC DNA]</scope>
    <source>
        <strain evidence="9">wild type</strain>
    </source>
</reference>
<dbReference type="PANTHER" id="PTHR24034:SF200">
    <property type="entry name" value="EGF-LIKE AND EMI DOMAIN-CONTAINING PROTEIN 1"/>
    <property type="match status" value="1"/>
</dbReference>
<dbReference type="GeneTree" id="ENSGT00940000164251"/>
<dbReference type="CDD" id="cd00054">
    <property type="entry name" value="EGF_CA"/>
    <property type="match status" value="2"/>
</dbReference>
<dbReference type="FunFam" id="2.10.25.10:FF:000003">
    <property type="entry name" value="fibrillin-1 isoform X1"/>
    <property type="match status" value="1"/>
</dbReference>
<dbReference type="SMART" id="SM00179">
    <property type="entry name" value="EGF_CA"/>
    <property type="match status" value="2"/>
</dbReference>
<evidence type="ECO:0008006" key="11">
    <source>
        <dbReference type="Google" id="ProtNLM"/>
    </source>
</evidence>
<dbReference type="AlphaFoldDB" id="F6YTE8"/>
<dbReference type="InterPro" id="IPR050751">
    <property type="entry name" value="ECM_structural_protein"/>
</dbReference>
<reference evidence="9" key="4">
    <citation type="submission" date="2025-09" db="UniProtKB">
        <authorList>
            <consortium name="Ensembl"/>
        </authorList>
    </citation>
    <scope>IDENTIFICATION</scope>
</reference>
<dbReference type="Proteomes" id="UP000008144">
    <property type="component" value="Chromosome 12"/>
</dbReference>
<dbReference type="PROSITE" id="PS01186">
    <property type="entry name" value="EGF_2"/>
    <property type="match status" value="3"/>
</dbReference>
<organism evidence="9 10">
    <name type="scientific">Ciona intestinalis</name>
    <name type="common">Transparent sea squirt</name>
    <name type="synonym">Ascidia intestinalis</name>
    <dbReference type="NCBI Taxonomy" id="7719"/>
    <lineage>
        <taxon>Eukaryota</taxon>
        <taxon>Metazoa</taxon>
        <taxon>Chordata</taxon>
        <taxon>Tunicata</taxon>
        <taxon>Ascidiacea</taxon>
        <taxon>Phlebobranchia</taxon>
        <taxon>Cionidae</taxon>
        <taxon>Ciona</taxon>
    </lineage>
</organism>
<dbReference type="EMBL" id="EAAA01000899">
    <property type="status" value="NOT_ANNOTATED_CDS"/>
    <property type="molecule type" value="Genomic_DNA"/>
</dbReference>
<evidence type="ECO:0000256" key="2">
    <source>
        <dbReference type="ARBA" id="ARBA00022729"/>
    </source>
</evidence>
<dbReference type="OMA" id="KCAADER"/>
<evidence type="ECO:0000256" key="6">
    <source>
        <dbReference type="PROSITE-ProRule" id="PRU00076"/>
    </source>
</evidence>
<keyword evidence="4 6" id="KW-1015">Disulfide bond</keyword>
<dbReference type="InterPro" id="IPR018097">
    <property type="entry name" value="EGF_Ca-bd_CS"/>
</dbReference>
<sequence>ARCLTVHGIHTCVCDGGYTGNGTSCEDINECLTTNEPRCIHPGQCFNTIGSYYCYCKNGYTYDGTNCTDIDECTSWDICKTSEGGDCINTPGSFTCQCQSGFELNPDRRSCRVRCGGDLVATSTLQFLTSPQYPNQYPDFLYCNWNLTKSRPGVLFVNVVELNTEPCCDFLQLFEDNRRVFRYSGIQNNRSYHTDANSLHIRFNSNFAGQRKGFLLSYRLEYNETGCPVLP</sequence>
<dbReference type="InterPro" id="IPR049883">
    <property type="entry name" value="NOTCH1_EGF-like"/>
</dbReference>
<dbReference type="Gene3D" id="2.60.120.290">
    <property type="entry name" value="Spermadhesin, CUB domain"/>
    <property type="match status" value="1"/>
</dbReference>
<feature type="domain" description="EGF-like" evidence="8">
    <location>
        <begin position="69"/>
        <end position="112"/>
    </location>
</feature>
<dbReference type="InParanoid" id="F6YTE8"/>
<dbReference type="InterPro" id="IPR000152">
    <property type="entry name" value="EGF-type_Asp/Asn_hydroxyl_site"/>
</dbReference>
<keyword evidence="1 6" id="KW-0245">EGF-like domain</keyword>
<keyword evidence="10" id="KW-1185">Reference proteome</keyword>
<evidence type="ECO:0000256" key="3">
    <source>
        <dbReference type="ARBA" id="ARBA00022737"/>
    </source>
</evidence>
<reference evidence="9" key="3">
    <citation type="submission" date="2025-08" db="UniProtKB">
        <authorList>
            <consortium name="Ensembl"/>
        </authorList>
    </citation>
    <scope>IDENTIFICATION</scope>
</reference>
<dbReference type="CDD" id="cd00041">
    <property type="entry name" value="CUB"/>
    <property type="match status" value="1"/>
</dbReference>
<dbReference type="Gene3D" id="2.10.25.10">
    <property type="entry name" value="Laminin"/>
    <property type="match status" value="3"/>
</dbReference>
<dbReference type="PANTHER" id="PTHR24034">
    <property type="entry name" value="EGF-LIKE DOMAIN-CONTAINING PROTEIN"/>
    <property type="match status" value="1"/>
</dbReference>
<dbReference type="InterPro" id="IPR001881">
    <property type="entry name" value="EGF-like_Ca-bd_dom"/>
</dbReference>
<dbReference type="SMART" id="SM00042">
    <property type="entry name" value="CUB"/>
    <property type="match status" value="1"/>
</dbReference>
<dbReference type="InterPro" id="IPR000742">
    <property type="entry name" value="EGF"/>
</dbReference>
<keyword evidence="3" id="KW-0677">Repeat</keyword>
<dbReference type="HOGENOM" id="CLU_1202188_0_0_1"/>
<dbReference type="PROSITE" id="PS01187">
    <property type="entry name" value="EGF_CA"/>
    <property type="match status" value="2"/>
</dbReference>
<dbReference type="Ensembl" id="ENSCINT00000021848.1">
    <property type="protein sequence ID" value="ENSCINP00000021602.1"/>
    <property type="gene ID" value="ENSCING00000011258.1"/>
</dbReference>
<feature type="disulfide bond" evidence="6">
    <location>
        <begin position="79"/>
        <end position="96"/>
    </location>
</feature>
<evidence type="ECO:0000259" key="8">
    <source>
        <dbReference type="PROSITE" id="PS50026"/>
    </source>
</evidence>
<dbReference type="SUPFAM" id="SSF57184">
    <property type="entry name" value="Growth factor receptor domain"/>
    <property type="match status" value="1"/>
</dbReference>
<dbReference type="STRING" id="7719.ENSCINP00000021602"/>
<proteinExistence type="predicted"/>
<evidence type="ECO:0000313" key="9">
    <source>
        <dbReference type="Ensembl" id="ENSCINP00000021602.1"/>
    </source>
</evidence>
<evidence type="ECO:0000259" key="7">
    <source>
        <dbReference type="PROSITE" id="PS01180"/>
    </source>
</evidence>
<dbReference type="PROSITE" id="PS00010">
    <property type="entry name" value="ASX_HYDROXYL"/>
    <property type="match status" value="2"/>
</dbReference>
<dbReference type="Pfam" id="PF07645">
    <property type="entry name" value="EGF_CA"/>
    <property type="match status" value="2"/>
</dbReference>
<dbReference type="InterPro" id="IPR035914">
    <property type="entry name" value="Sperma_CUB_dom_sf"/>
</dbReference>
<dbReference type="Pfam" id="PF00431">
    <property type="entry name" value="CUB"/>
    <property type="match status" value="1"/>
</dbReference>
<dbReference type="FunFam" id="2.10.25.10:FF:000038">
    <property type="entry name" value="Fibrillin 2"/>
    <property type="match status" value="1"/>
</dbReference>
<comment type="caution">
    <text evidence="6">Lacks conserved residue(s) required for the propagation of feature annotation.</text>
</comment>
<evidence type="ECO:0000256" key="5">
    <source>
        <dbReference type="ARBA" id="ARBA00023180"/>
    </source>
</evidence>